<sequence>MSVGNDLLNSVIGSTESAVIKIHDYRNAAAVPTVPNRNALGLNDINSILESGNPVPSTALAEEAKLFTVQFNPSEMTLSAKGEQVKKQSSEQKAGEPVTAVSYTVEPPTVTFSVKLIFDHVMNQDAFLADKIIPTAAMAAGNVMKLTPKVYSVRPEIEGLLAVLQNRYTRLITFQWGDFSFTGSLENVDAEYTMFSISGRPIRGTVSLDISQSCAYETMVRWQNDYKKAFGSGVADLTTTSQKLGSILNLPV</sequence>
<dbReference type="OrthoDB" id="2002621at2"/>
<accession>G5IB74</accession>
<keyword evidence="3" id="KW-1185">Reference proteome</keyword>
<dbReference type="Proteomes" id="UP000005384">
    <property type="component" value="Unassembled WGS sequence"/>
</dbReference>
<evidence type="ECO:0000259" key="1">
    <source>
        <dbReference type="Pfam" id="PF19266"/>
    </source>
</evidence>
<dbReference type="EMBL" id="ADLN01000006">
    <property type="protein sequence ID" value="EHI61181.1"/>
    <property type="molecule type" value="Genomic_DNA"/>
</dbReference>
<dbReference type="HOGENOM" id="CLU_1101701_0_0_9"/>
<dbReference type="PATRIC" id="fig|742737.3.peg.791"/>
<evidence type="ECO:0000313" key="2">
    <source>
        <dbReference type="EMBL" id="EHI61181.1"/>
    </source>
</evidence>
<dbReference type="Pfam" id="PF19266">
    <property type="entry name" value="CIS_tube"/>
    <property type="match status" value="1"/>
</dbReference>
<feature type="domain" description="Contractile injection system tube protein N-terminal" evidence="1">
    <location>
        <begin position="63"/>
        <end position="218"/>
    </location>
</feature>
<dbReference type="RefSeq" id="WP_006778782.1">
    <property type="nucleotide sequence ID" value="NZ_CP040506.1"/>
</dbReference>
<name>G5IB74_9FIRM</name>
<protein>
    <recommendedName>
        <fullName evidence="1">Contractile injection system tube protein N-terminal domain-containing protein</fullName>
    </recommendedName>
</protein>
<proteinExistence type="predicted"/>
<dbReference type="AlphaFoldDB" id="G5IB74"/>
<gene>
    <name evidence="2" type="ORF">HMPREF9473_00796</name>
</gene>
<reference evidence="2 3" key="1">
    <citation type="submission" date="2011-08" db="EMBL/GenBank/DDBJ databases">
        <title>The Genome Sequence of Clostridium hathewayi WAL-18680.</title>
        <authorList>
            <consortium name="The Broad Institute Genome Sequencing Platform"/>
            <person name="Earl A."/>
            <person name="Ward D."/>
            <person name="Feldgarden M."/>
            <person name="Gevers D."/>
            <person name="Finegold S.M."/>
            <person name="Summanen P.H."/>
            <person name="Molitoris D.R."/>
            <person name="Song M."/>
            <person name="Daigneault M."/>
            <person name="Allen-Vercoe E."/>
            <person name="Young S.K."/>
            <person name="Zeng Q."/>
            <person name="Gargeya S."/>
            <person name="Fitzgerald M."/>
            <person name="Haas B."/>
            <person name="Abouelleil A."/>
            <person name="Alvarado L."/>
            <person name="Arachchi H.M."/>
            <person name="Berlin A."/>
            <person name="Brown A."/>
            <person name="Chapman S.B."/>
            <person name="Chen Z."/>
            <person name="Dunbar C."/>
            <person name="Freedman E."/>
            <person name="Gearin G."/>
            <person name="Gellesch M."/>
            <person name="Goldberg J."/>
            <person name="Griggs A."/>
            <person name="Gujja S."/>
            <person name="Heiman D."/>
            <person name="Howarth C."/>
            <person name="Larson L."/>
            <person name="Lui A."/>
            <person name="MacDonald P.J.P."/>
            <person name="Montmayeur A."/>
            <person name="Murphy C."/>
            <person name="Neiman D."/>
            <person name="Pearson M."/>
            <person name="Priest M."/>
            <person name="Roberts A."/>
            <person name="Saif S."/>
            <person name="Shea T."/>
            <person name="Shenoy N."/>
            <person name="Sisk P."/>
            <person name="Stolte C."/>
            <person name="Sykes S."/>
            <person name="Wortman J."/>
            <person name="Nusbaum C."/>
            <person name="Birren B."/>
        </authorList>
    </citation>
    <scope>NUCLEOTIDE SEQUENCE [LARGE SCALE GENOMIC DNA]</scope>
    <source>
        <strain evidence="2 3">WAL-18680</strain>
    </source>
</reference>
<evidence type="ECO:0000313" key="3">
    <source>
        <dbReference type="Proteomes" id="UP000005384"/>
    </source>
</evidence>
<dbReference type="InterPro" id="IPR045361">
    <property type="entry name" value="CIS_tube_prot_N"/>
</dbReference>
<comment type="caution">
    <text evidence="2">The sequence shown here is derived from an EMBL/GenBank/DDBJ whole genome shotgun (WGS) entry which is preliminary data.</text>
</comment>
<organism evidence="2 3">
    <name type="scientific">Hungatella hathewayi WAL-18680</name>
    <dbReference type="NCBI Taxonomy" id="742737"/>
    <lineage>
        <taxon>Bacteria</taxon>
        <taxon>Bacillati</taxon>
        <taxon>Bacillota</taxon>
        <taxon>Clostridia</taxon>
        <taxon>Lachnospirales</taxon>
        <taxon>Lachnospiraceae</taxon>
        <taxon>Hungatella</taxon>
    </lineage>
</organism>